<feature type="compositionally biased region" description="Low complexity" evidence="8">
    <location>
        <begin position="138"/>
        <end position="151"/>
    </location>
</feature>
<keyword evidence="4" id="KW-0805">Transcription regulation</keyword>
<dbReference type="Proteomes" id="UP001498398">
    <property type="component" value="Unassembled WGS sequence"/>
</dbReference>
<evidence type="ECO:0000313" key="10">
    <source>
        <dbReference type="EMBL" id="KAK7471216.1"/>
    </source>
</evidence>
<dbReference type="InterPro" id="IPR027093">
    <property type="entry name" value="EAF_fam"/>
</dbReference>
<comment type="caution">
    <text evidence="10">The sequence shown here is derived from an EMBL/GenBank/DDBJ whole genome shotgun (WGS) entry which is preliminary data.</text>
</comment>
<evidence type="ECO:0000256" key="6">
    <source>
        <dbReference type="ARBA" id="ARBA00023163"/>
    </source>
</evidence>
<feature type="compositionally biased region" description="Polar residues" evidence="8">
    <location>
        <begin position="197"/>
        <end position="218"/>
    </location>
</feature>
<keyword evidence="3" id="KW-0597">Phosphoprotein</keyword>
<evidence type="ECO:0000256" key="5">
    <source>
        <dbReference type="ARBA" id="ARBA00023159"/>
    </source>
</evidence>
<accession>A0ABR1K4G2</accession>
<dbReference type="EMBL" id="JBANRG010000002">
    <property type="protein sequence ID" value="KAK7471216.1"/>
    <property type="molecule type" value="Genomic_DNA"/>
</dbReference>
<reference evidence="10 11" key="1">
    <citation type="submission" date="2024-01" db="EMBL/GenBank/DDBJ databases">
        <title>A draft genome for the cacao thread blight pathogen Marasmiellus scandens.</title>
        <authorList>
            <person name="Baruah I.K."/>
            <person name="Leung J."/>
            <person name="Bukari Y."/>
            <person name="Amoako-Attah I."/>
            <person name="Meinhardt L.W."/>
            <person name="Bailey B.A."/>
            <person name="Cohen S.P."/>
        </authorList>
    </citation>
    <scope>NUCLEOTIDE SEQUENCE [LARGE SCALE GENOMIC DNA]</scope>
    <source>
        <strain evidence="10 11">GH-19</strain>
    </source>
</reference>
<feature type="domain" description="Transcription elongation factor Eaf N-terminal" evidence="9">
    <location>
        <begin position="15"/>
        <end position="129"/>
    </location>
</feature>
<proteinExistence type="inferred from homology"/>
<feature type="compositionally biased region" description="Acidic residues" evidence="8">
    <location>
        <begin position="328"/>
        <end position="367"/>
    </location>
</feature>
<feature type="region of interest" description="Disordered" evidence="8">
    <location>
        <begin position="1"/>
        <end position="46"/>
    </location>
</feature>
<feature type="compositionally biased region" description="Acidic residues" evidence="8">
    <location>
        <begin position="418"/>
        <end position="433"/>
    </location>
</feature>
<evidence type="ECO:0000256" key="8">
    <source>
        <dbReference type="SAM" id="MobiDB-lite"/>
    </source>
</evidence>
<keyword evidence="6" id="KW-0804">Transcription</keyword>
<protein>
    <recommendedName>
        <fullName evidence="9">Transcription elongation factor Eaf N-terminal domain-containing protein</fullName>
    </recommendedName>
</protein>
<dbReference type="PANTHER" id="PTHR15970:SF2">
    <property type="entry name" value="ELL-ASSOCIATED FACTOR EAF"/>
    <property type="match status" value="1"/>
</dbReference>
<name>A0ABR1K4G2_9AGAR</name>
<comment type="similarity">
    <text evidence="2">Belongs to the EAF family.</text>
</comment>
<keyword evidence="7" id="KW-0539">Nucleus</keyword>
<evidence type="ECO:0000256" key="2">
    <source>
        <dbReference type="ARBA" id="ARBA00007798"/>
    </source>
</evidence>
<dbReference type="PRINTS" id="PR01217">
    <property type="entry name" value="PRICHEXTENSN"/>
</dbReference>
<evidence type="ECO:0000256" key="7">
    <source>
        <dbReference type="ARBA" id="ARBA00023242"/>
    </source>
</evidence>
<evidence type="ECO:0000313" key="11">
    <source>
        <dbReference type="Proteomes" id="UP001498398"/>
    </source>
</evidence>
<evidence type="ECO:0000256" key="3">
    <source>
        <dbReference type="ARBA" id="ARBA00022553"/>
    </source>
</evidence>
<sequence>MASTSSSWTPLPGRHKVNVGSSLNRALRARKGSAPPPKRNNLPERDFYSVRYAFKPSSIDSTKPGSLEVKRGNDGNNITVEHPITQSEDAHVFSGNETAAKDWACVLIYDEESGAYTLEKLESFIALEHPDRKRASTTDRPPSLTSSSSNSKQATRQNSVDAEDLEDALLKSLKEDSEEEVPLAVSRPVSPKKAPAPTTSRPTKPAQSSKSRPQSNAAPSHLPAKPNPTPSTSHPKPKKSAKRATPTYSDEDIPISKPPEPKRTRRPSPPPPPEPRQSKLELPGSSTDYVQPLPAPSNPYTASTSSSKPSTSAPVQPPPPPPPAAGDSDSEEEDWDQVVGGDEEASAVGDIEMEEVLDPDAGEEIDPDLFGDLIEEHLGENENEPEVDFLAQGMASPEPEPPRITEPMSLSRYTGDVGDSEEDTSSSDDSDDE</sequence>
<evidence type="ECO:0000256" key="4">
    <source>
        <dbReference type="ARBA" id="ARBA00023015"/>
    </source>
</evidence>
<gene>
    <name evidence="10" type="ORF">VKT23_002625</name>
</gene>
<feature type="compositionally biased region" description="Pro residues" evidence="8">
    <location>
        <begin position="315"/>
        <end position="324"/>
    </location>
</feature>
<feature type="region of interest" description="Disordered" evidence="8">
    <location>
        <begin position="131"/>
        <end position="367"/>
    </location>
</feature>
<comment type="subcellular location">
    <subcellularLocation>
        <location evidence="1">Nucleus</location>
    </subcellularLocation>
</comment>
<keyword evidence="11" id="KW-1185">Reference proteome</keyword>
<keyword evidence="5" id="KW-0010">Activator</keyword>
<dbReference type="Pfam" id="PF09816">
    <property type="entry name" value="EAF"/>
    <property type="match status" value="1"/>
</dbReference>
<evidence type="ECO:0000256" key="1">
    <source>
        <dbReference type="ARBA" id="ARBA00004123"/>
    </source>
</evidence>
<organism evidence="10 11">
    <name type="scientific">Marasmiellus scandens</name>
    <dbReference type="NCBI Taxonomy" id="2682957"/>
    <lineage>
        <taxon>Eukaryota</taxon>
        <taxon>Fungi</taxon>
        <taxon>Dikarya</taxon>
        <taxon>Basidiomycota</taxon>
        <taxon>Agaricomycotina</taxon>
        <taxon>Agaricomycetes</taxon>
        <taxon>Agaricomycetidae</taxon>
        <taxon>Agaricales</taxon>
        <taxon>Marasmiineae</taxon>
        <taxon>Omphalotaceae</taxon>
        <taxon>Marasmiellus</taxon>
    </lineage>
</organism>
<feature type="compositionally biased region" description="Low complexity" evidence="8">
    <location>
        <begin position="301"/>
        <end position="314"/>
    </location>
</feature>
<dbReference type="InterPro" id="IPR019194">
    <property type="entry name" value="Tscrpt_elong_fac_Eaf_N"/>
</dbReference>
<dbReference type="PANTHER" id="PTHR15970">
    <property type="entry name" value="ELL-ASSOCIATED FACTOR EAF"/>
    <property type="match status" value="1"/>
</dbReference>
<feature type="region of interest" description="Disordered" evidence="8">
    <location>
        <begin position="393"/>
        <end position="433"/>
    </location>
</feature>
<evidence type="ECO:0000259" key="9">
    <source>
        <dbReference type="Pfam" id="PF09816"/>
    </source>
</evidence>